<evidence type="ECO:0000313" key="2">
    <source>
        <dbReference type="Proteomes" id="UP001144978"/>
    </source>
</evidence>
<comment type="caution">
    <text evidence="1">The sequence shown here is derived from an EMBL/GenBank/DDBJ whole genome shotgun (WGS) entry which is preliminary data.</text>
</comment>
<reference evidence="1" key="1">
    <citation type="submission" date="2022-08" db="EMBL/GenBank/DDBJ databases">
        <title>Genome Sequence of Pycnoporus sanguineus.</title>
        <authorList>
            <person name="Buettner E."/>
        </authorList>
    </citation>
    <scope>NUCLEOTIDE SEQUENCE</scope>
    <source>
        <strain evidence="1">CG-C14</strain>
    </source>
</reference>
<keyword evidence="2" id="KW-1185">Reference proteome</keyword>
<organism evidence="1 2">
    <name type="scientific">Trametes sanguinea</name>
    <dbReference type="NCBI Taxonomy" id="158606"/>
    <lineage>
        <taxon>Eukaryota</taxon>
        <taxon>Fungi</taxon>
        <taxon>Dikarya</taxon>
        <taxon>Basidiomycota</taxon>
        <taxon>Agaricomycotina</taxon>
        <taxon>Agaricomycetes</taxon>
        <taxon>Polyporales</taxon>
        <taxon>Polyporaceae</taxon>
        <taxon>Trametes</taxon>
    </lineage>
</organism>
<accession>A0ACC1QAR0</accession>
<protein>
    <submittedName>
        <fullName evidence="1">Uncharacterized protein</fullName>
    </submittedName>
</protein>
<proteinExistence type="predicted"/>
<dbReference type="EMBL" id="JANSHE010000109">
    <property type="protein sequence ID" value="KAJ3016643.1"/>
    <property type="molecule type" value="Genomic_DNA"/>
</dbReference>
<name>A0ACC1QAR0_9APHY</name>
<evidence type="ECO:0000313" key="1">
    <source>
        <dbReference type="EMBL" id="KAJ3016643.1"/>
    </source>
</evidence>
<dbReference type="Proteomes" id="UP001144978">
    <property type="component" value="Unassembled WGS sequence"/>
</dbReference>
<sequence>MQFMTPLIERMKQLQPQDRPPAEDLLAQWERIRNSQPKNSYRWRLSPKSEPAIGRMLNDTVAVAWEGINHLKKYVK</sequence>
<gene>
    <name evidence="1" type="ORF">NUW54_g762</name>
</gene>